<dbReference type="AlphaFoldDB" id="A0A1I6I9Q0"/>
<feature type="transmembrane region" description="Helical" evidence="7">
    <location>
        <begin position="92"/>
        <end position="113"/>
    </location>
</feature>
<keyword evidence="6 7" id="KW-0472">Membrane</keyword>
<evidence type="ECO:0000256" key="1">
    <source>
        <dbReference type="ARBA" id="ARBA00004651"/>
    </source>
</evidence>
<evidence type="ECO:0000313" key="9">
    <source>
        <dbReference type="EMBL" id="SFR63482.1"/>
    </source>
</evidence>
<dbReference type="Proteomes" id="UP000199659">
    <property type="component" value="Unassembled WGS sequence"/>
</dbReference>
<dbReference type="PANTHER" id="PTHR30193">
    <property type="entry name" value="ABC TRANSPORTER PERMEASE PROTEIN"/>
    <property type="match status" value="1"/>
</dbReference>
<dbReference type="CDD" id="cd06261">
    <property type="entry name" value="TM_PBP2"/>
    <property type="match status" value="1"/>
</dbReference>
<sequence>MAGTDKKKKGRTVEYGRYGYFFIAPFFIVYAIFQLYPLINTIRLSFCRNLFDAFGKEIGPDFNGLDNYKDVLFGTSGKFLDTPTIDALSNTFIMWFLNFLPQLLLATLLAAWFTDTKIKLKRQGAYKIMVFMPNIITAATIAVLFYSLFNFPQGPINQAFVNAGIWDEPFNFWLSKWAVRLLVAFINFWMWYGNTMIVLVAGILGINPSLFEAARVDGATSTQIFFRVTLPLLRPIMLFSLVTSAIGGLQMYDIPKLLTQSGYGDPDFASRTITMYIKDLALTGARQVGKASAASMVLFAVTLVISLVLFYIMRDKEAIKEKKAIKLAQKKGGNAA</sequence>
<dbReference type="InterPro" id="IPR000515">
    <property type="entry name" value="MetI-like"/>
</dbReference>
<feature type="transmembrane region" description="Helical" evidence="7">
    <location>
        <begin position="125"/>
        <end position="149"/>
    </location>
</feature>
<reference evidence="9 10" key="1">
    <citation type="submission" date="2016-10" db="EMBL/GenBank/DDBJ databases">
        <authorList>
            <person name="de Groot N.N."/>
        </authorList>
    </citation>
    <scope>NUCLEOTIDE SEQUENCE [LARGE SCALE GENOMIC DNA]</scope>
    <source>
        <strain evidence="9 10">743A</strain>
    </source>
</reference>
<proteinExistence type="inferred from homology"/>
<dbReference type="GO" id="GO:0005886">
    <property type="term" value="C:plasma membrane"/>
    <property type="evidence" value="ECO:0007669"/>
    <property type="project" value="UniProtKB-SubCell"/>
</dbReference>
<keyword evidence="3" id="KW-1003">Cell membrane</keyword>
<feature type="transmembrane region" description="Helical" evidence="7">
    <location>
        <begin position="232"/>
        <end position="252"/>
    </location>
</feature>
<keyword evidence="4 7" id="KW-0812">Transmembrane</keyword>
<evidence type="ECO:0000256" key="7">
    <source>
        <dbReference type="RuleBase" id="RU363032"/>
    </source>
</evidence>
<evidence type="ECO:0000256" key="3">
    <source>
        <dbReference type="ARBA" id="ARBA00022475"/>
    </source>
</evidence>
<evidence type="ECO:0000313" key="10">
    <source>
        <dbReference type="Proteomes" id="UP000199659"/>
    </source>
</evidence>
<evidence type="ECO:0000256" key="4">
    <source>
        <dbReference type="ARBA" id="ARBA00022692"/>
    </source>
</evidence>
<dbReference type="STRING" id="37658.SAMN05661086_00590"/>
<dbReference type="PROSITE" id="PS50928">
    <property type="entry name" value="ABC_TM1"/>
    <property type="match status" value="1"/>
</dbReference>
<dbReference type="RefSeq" id="WP_092559206.1">
    <property type="nucleotide sequence ID" value="NZ_FOYZ01000002.1"/>
</dbReference>
<feature type="domain" description="ABC transmembrane type-1" evidence="8">
    <location>
        <begin position="88"/>
        <end position="309"/>
    </location>
</feature>
<accession>A0A1I6I9Q0</accession>
<dbReference type="PANTHER" id="PTHR30193:SF37">
    <property type="entry name" value="INNER MEMBRANE ABC TRANSPORTER PERMEASE PROTEIN YCJO"/>
    <property type="match status" value="1"/>
</dbReference>
<name>A0A1I6I9Q0_9FIRM</name>
<dbReference type="OrthoDB" id="9787541at2"/>
<evidence type="ECO:0000256" key="6">
    <source>
        <dbReference type="ARBA" id="ARBA00023136"/>
    </source>
</evidence>
<feature type="transmembrane region" description="Helical" evidence="7">
    <location>
        <begin position="189"/>
        <end position="211"/>
    </location>
</feature>
<comment type="similarity">
    <text evidence="7">Belongs to the binding-protein-dependent transport system permease family.</text>
</comment>
<keyword evidence="2 7" id="KW-0813">Transport</keyword>
<dbReference type="Pfam" id="PF00528">
    <property type="entry name" value="BPD_transp_1"/>
    <property type="match status" value="1"/>
</dbReference>
<dbReference type="Gene3D" id="1.10.3720.10">
    <property type="entry name" value="MetI-like"/>
    <property type="match status" value="1"/>
</dbReference>
<dbReference type="InterPro" id="IPR035906">
    <property type="entry name" value="MetI-like_sf"/>
</dbReference>
<gene>
    <name evidence="9" type="ORF">SAMN05661086_00590</name>
</gene>
<evidence type="ECO:0000256" key="2">
    <source>
        <dbReference type="ARBA" id="ARBA00022448"/>
    </source>
</evidence>
<comment type="subcellular location">
    <subcellularLocation>
        <location evidence="1 7">Cell membrane</location>
        <topology evidence="1 7">Multi-pass membrane protein</topology>
    </subcellularLocation>
</comment>
<dbReference type="InterPro" id="IPR051393">
    <property type="entry name" value="ABC_transporter_permease"/>
</dbReference>
<evidence type="ECO:0000259" key="8">
    <source>
        <dbReference type="PROSITE" id="PS50928"/>
    </source>
</evidence>
<feature type="transmembrane region" description="Helical" evidence="7">
    <location>
        <begin position="293"/>
        <end position="313"/>
    </location>
</feature>
<dbReference type="SUPFAM" id="SSF161098">
    <property type="entry name" value="MetI-like"/>
    <property type="match status" value="1"/>
</dbReference>
<evidence type="ECO:0000256" key="5">
    <source>
        <dbReference type="ARBA" id="ARBA00022989"/>
    </source>
</evidence>
<dbReference type="GO" id="GO:0055085">
    <property type="term" value="P:transmembrane transport"/>
    <property type="evidence" value="ECO:0007669"/>
    <property type="project" value="InterPro"/>
</dbReference>
<feature type="transmembrane region" description="Helical" evidence="7">
    <location>
        <begin position="20"/>
        <end position="39"/>
    </location>
</feature>
<protein>
    <submittedName>
        <fullName evidence="9">Carbohydrate ABC transporter membrane protein 1, CUT1 family</fullName>
    </submittedName>
</protein>
<keyword evidence="5 7" id="KW-1133">Transmembrane helix</keyword>
<keyword evidence="10" id="KW-1185">Reference proteome</keyword>
<organism evidence="9 10">
    <name type="scientific">Anaeromicropila populeti</name>
    <dbReference type="NCBI Taxonomy" id="37658"/>
    <lineage>
        <taxon>Bacteria</taxon>
        <taxon>Bacillati</taxon>
        <taxon>Bacillota</taxon>
        <taxon>Clostridia</taxon>
        <taxon>Lachnospirales</taxon>
        <taxon>Lachnospiraceae</taxon>
        <taxon>Anaeromicropila</taxon>
    </lineage>
</organism>
<dbReference type="EMBL" id="FOYZ01000002">
    <property type="protein sequence ID" value="SFR63482.1"/>
    <property type="molecule type" value="Genomic_DNA"/>
</dbReference>